<evidence type="ECO:0000313" key="19">
    <source>
        <dbReference type="Proteomes" id="UP001447188"/>
    </source>
</evidence>
<dbReference type="InterPro" id="IPR001563">
    <property type="entry name" value="Peptidase_S10"/>
</dbReference>
<comment type="similarity">
    <text evidence="3 15">Belongs to the peptidase S10 family.</text>
</comment>
<dbReference type="InterPro" id="IPR029058">
    <property type="entry name" value="AB_hydrolase_fold"/>
</dbReference>
<keyword evidence="7" id="KW-0053">Apoptosis</keyword>
<evidence type="ECO:0000256" key="6">
    <source>
        <dbReference type="ARBA" id="ARBA00022692"/>
    </source>
</evidence>
<comment type="function">
    <text evidence="14">Protease with a carboxypeptidase B-like function involved in the C-terminal processing of the lysine and arginine residues from protein precursors. Promotes cell fusion and is involved in the programmed cell death.</text>
</comment>
<feature type="region of interest" description="Disordered" evidence="16">
    <location>
        <begin position="555"/>
        <end position="609"/>
    </location>
</feature>
<dbReference type="SUPFAM" id="SSF53474">
    <property type="entry name" value="alpha/beta-Hydrolases"/>
    <property type="match status" value="1"/>
</dbReference>
<feature type="compositionally biased region" description="Basic and acidic residues" evidence="16">
    <location>
        <begin position="579"/>
        <end position="592"/>
    </location>
</feature>
<evidence type="ECO:0000256" key="9">
    <source>
        <dbReference type="ARBA" id="ARBA00022801"/>
    </source>
</evidence>
<dbReference type="EC" id="3.4.16.-" evidence="15"/>
<dbReference type="PANTHER" id="PTHR11802">
    <property type="entry name" value="SERINE PROTEASE FAMILY S10 SERINE CARBOXYPEPTIDASE"/>
    <property type="match status" value="1"/>
</dbReference>
<evidence type="ECO:0000256" key="8">
    <source>
        <dbReference type="ARBA" id="ARBA00022729"/>
    </source>
</evidence>
<evidence type="ECO:0000256" key="15">
    <source>
        <dbReference type="RuleBase" id="RU361156"/>
    </source>
</evidence>
<dbReference type="Gene3D" id="3.40.50.1820">
    <property type="entry name" value="alpha/beta hydrolase"/>
    <property type="match status" value="1"/>
</dbReference>
<keyword evidence="11" id="KW-0333">Golgi apparatus</keyword>
<evidence type="ECO:0000256" key="14">
    <source>
        <dbReference type="ARBA" id="ARBA00037042"/>
    </source>
</evidence>
<dbReference type="GO" id="GO:0006508">
    <property type="term" value="P:proteolysis"/>
    <property type="evidence" value="ECO:0007669"/>
    <property type="project" value="UniProtKB-KW"/>
</dbReference>
<comment type="catalytic activity">
    <reaction evidence="1">
        <text>Preferential release of a C-terminal arginine or lysine residue.</text>
        <dbReference type="EC" id="3.4.16.6"/>
    </reaction>
</comment>
<keyword evidence="19" id="KW-1185">Reference proteome</keyword>
<keyword evidence="10 17" id="KW-1133">Transmembrane helix</keyword>
<dbReference type="Pfam" id="PF00450">
    <property type="entry name" value="Peptidase_S10"/>
    <property type="match status" value="1"/>
</dbReference>
<comment type="caution">
    <text evidence="18">The sequence shown here is derived from an EMBL/GenBank/DDBJ whole genome shotgun (WGS) entry which is preliminary data.</text>
</comment>
<dbReference type="PROSITE" id="PS00131">
    <property type="entry name" value="CARBOXYPEPT_SER_SER"/>
    <property type="match status" value="1"/>
</dbReference>
<evidence type="ECO:0000256" key="4">
    <source>
        <dbReference type="ARBA" id="ARBA00022645"/>
    </source>
</evidence>
<dbReference type="PRINTS" id="PR00724">
    <property type="entry name" value="CRBOXYPTASEC"/>
</dbReference>
<keyword evidence="5 15" id="KW-0645">Protease</keyword>
<name>A0ABR3GCG1_9PEZI</name>
<evidence type="ECO:0000256" key="2">
    <source>
        <dbReference type="ARBA" id="ARBA00004393"/>
    </source>
</evidence>
<keyword evidence="13" id="KW-0325">Glycoprotein</keyword>
<evidence type="ECO:0000256" key="17">
    <source>
        <dbReference type="SAM" id="Phobius"/>
    </source>
</evidence>
<feature type="chain" id="PRO_5044962309" description="Carboxypeptidase" evidence="15">
    <location>
        <begin position="23"/>
        <end position="609"/>
    </location>
</feature>
<accession>A0ABR3GCG1</accession>
<sequence length="609" mass="67183">MRSAASSLLFGASSSILTVARAVADAPSTSAAQYFVSSLPGQPEGPLVKMHAGHIEVDTTSHGNLFFWHFQNKHIANRQRTVLWLNGGPGCSSMDGSLMEIGPYRLKDDHTLQENPGSWHEFANLLFVDQPVGTGFSYVSGDGYLRELSQMADHMIKFLTKFFELFPEYERDDIYISGESYAGQYIPYIAQAILDRNVKSKTKWNIEGLLIGNGWIDPVAHYNTYLPFAYKEGLLEPNSAAALALEKKVDICMKTIAEKGRHVDIQVCEQILQGVIEHTKAGPSGDEICVNMYDIRLTDSYPACGVSWPPDLASVTPYLRRKDVLEALHVNPKKEAGWVECNGVISNTFRAKNSIPSIDLLPNLLAHMPVLLFSGDRDLICNHLGTEELIHGMTFNGGTGFELGAPGTWAPREDWVFEGEPAGIYQSARNLTYVIYYGASHMVPFDYPRRTRDMVDRFMNIDIGHIGGIPTDSTIAGAKGPITSVGGTPNSTIAAEKEKLRVDKARWDAYYRSGEIALVFVAIAAAIWGVFVYRQRRGYRGRHGSDSMGAYKGVGIGMKRRGRGSSDDDLSDLTGTPVFERDLEGHDRERRYSIGSEESEGETSGKGGK</sequence>
<evidence type="ECO:0000256" key="11">
    <source>
        <dbReference type="ARBA" id="ARBA00023034"/>
    </source>
</evidence>
<dbReference type="Proteomes" id="UP001447188">
    <property type="component" value="Unassembled WGS sequence"/>
</dbReference>
<evidence type="ECO:0000256" key="7">
    <source>
        <dbReference type="ARBA" id="ARBA00022703"/>
    </source>
</evidence>
<evidence type="ECO:0000256" key="10">
    <source>
        <dbReference type="ARBA" id="ARBA00022989"/>
    </source>
</evidence>
<dbReference type="GO" id="GO:0004185">
    <property type="term" value="F:serine-type carboxypeptidase activity"/>
    <property type="evidence" value="ECO:0007669"/>
    <property type="project" value="UniProtKB-EC"/>
</dbReference>
<evidence type="ECO:0000313" key="18">
    <source>
        <dbReference type="EMBL" id="KAL0633654.1"/>
    </source>
</evidence>
<keyword evidence="4 15" id="KW-0121">Carboxypeptidase</keyword>
<protein>
    <recommendedName>
        <fullName evidence="15">Carboxypeptidase</fullName>
        <ecNumber evidence="15">3.4.16.-</ecNumber>
    </recommendedName>
</protein>
<evidence type="ECO:0000256" key="13">
    <source>
        <dbReference type="ARBA" id="ARBA00023180"/>
    </source>
</evidence>
<keyword evidence="8 15" id="KW-0732">Signal</keyword>
<comment type="subcellular location">
    <subcellularLocation>
        <location evidence="2">Golgi apparatus</location>
        <location evidence="2">trans-Golgi network membrane</location>
        <topology evidence="2">Single-pass type I membrane protein</topology>
    </subcellularLocation>
</comment>
<keyword evidence="9 15" id="KW-0378">Hydrolase</keyword>
<evidence type="ECO:0000256" key="5">
    <source>
        <dbReference type="ARBA" id="ARBA00022670"/>
    </source>
</evidence>
<keyword evidence="12 17" id="KW-0472">Membrane</keyword>
<dbReference type="EMBL" id="JBBBZM010000118">
    <property type="protein sequence ID" value="KAL0633654.1"/>
    <property type="molecule type" value="Genomic_DNA"/>
</dbReference>
<evidence type="ECO:0000256" key="1">
    <source>
        <dbReference type="ARBA" id="ARBA00001003"/>
    </source>
</evidence>
<keyword evidence="6 17" id="KW-0812">Transmembrane</keyword>
<reference evidence="18 19" key="1">
    <citation type="submission" date="2024-02" db="EMBL/GenBank/DDBJ databases">
        <title>Discinaceae phylogenomics.</title>
        <authorList>
            <person name="Dirks A.C."/>
            <person name="James T.Y."/>
        </authorList>
    </citation>
    <scope>NUCLEOTIDE SEQUENCE [LARGE SCALE GENOMIC DNA]</scope>
    <source>
        <strain evidence="18 19">ACD0624</strain>
    </source>
</reference>
<gene>
    <name evidence="18" type="primary">KEX1</name>
    <name evidence="18" type="ORF">Q9L58_007425</name>
</gene>
<proteinExistence type="inferred from homology"/>
<evidence type="ECO:0000256" key="12">
    <source>
        <dbReference type="ARBA" id="ARBA00023136"/>
    </source>
</evidence>
<evidence type="ECO:0000256" key="16">
    <source>
        <dbReference type="SAM" id="MobiDB-lite"/>
    </source>
</evidence>
<organism evidence="18 19">
    <name type="scientific">Discina gigas</name>
    <dbReference type="NCBI Taxonomy" id="1032678"/>
    <lineage>
        <taxon>Eukaryota</taxon>
        <taxon>Fungi</taxon>
        <taxon>Dikarya</taxon>
        <taxon>Ascomycota</taxon>
        <taxon>Pezizomycotina</taxon>
        <taxon>Pezizomycetes</taxon>
        <taxon>Pezizales</taxon>
        <taxon>Discinaceae</taxon>
        <taxon>Discina</taxon>
    </lineage>
</organism>
<evidence type="ECO:0000256" key="3">
    <source>
        <dbReference type="ARBA" id="ARBA00009431"/>
    </source>
</evidence>
<feature type="transmembrane region" description="Helical" evidence="17">
    <location>
        <begin position="516"/>
        <end position="533"/>
    </location>
</feature>
<dbReference type="PANTHER" id="PTHR11802:SF190">
    <property type="entry name" value="PHEROMONE-PROCESSING CARBOXYPEPTIDASE KEX1"/>
    <property type="match status" value="1"/>
</dbReference>
<feature type="signal peptide" evidence="15">
    <location>
        <begin position="1"/>
        <end position="22"/>
    </location>
</feature>
<dbReference type="InterPro" id="IPR018202">
    <property type="entry name" value="Ser_caboxypep_ser_AS"/>
</dbReference>